<feature type="domain" description="Methyltransferase FkbM" evidence="1">
    <location>
        <begin position="190"/>
        <end position="255"/>
    </location>
</feature>
<keyword evidence="3" id="KW-1185">Reference proteome</keyword>
<accession>A0ABY1NY13</accession>
<dbReference type="Pfam" id="PF05050">
    <property type="entry name" value="Methyltransf_21"/>
    <property type="match status" value="1"/>
</dbReference>
<dbReference type="EMBL" id="FXUA01000003">
    <property type="protein sequence ID" value="SMP19844.1"/>
    <property type="molecule type" value="Genomic_DNA"/>
</dbReference>
<dbReference type="InterPro" id="IPR029063">
    <property type="entry name" value="SAM-dependent_MTases_sf"/>
</dbReference>
<gene>
    <name evidence="2" type="ORF">SAMN06265367_10338</name>
</gene>
<evidence type="ECO:0000313" key="2">
    <source>
        <dbReference type="EMBL" id="SMP19844.1"/>
    </source>
</evidence>
<dbReference type="InterPro" id="IPR006342">
    <property type="entry name" value="FkbM_mtfrase"/>
</dbReference>
<proteinExistence type="predicted"/>
<reference evidence="2 3" key="1">
    <citation type="submission" date="2017-05" db="EMBL/GenBank/DDBJ databases">
        <authorList>
            <person name="Varghese N."/>
            <person name="Submissions S."/>
        </authorList>
    </citation>
    <scope>NUCLEOTIDE SEQUENCE [LARGE SCALE GENOMIC DNA]</scope>
    <source>
        <strain evidence="2 3">DSM 15360</strain>
    </source>
</reference>
<organism evidence="2 3">
    <name type="scientific">Algoriphagus winogradskyi</name>
    <dbReference type="NCBI Taxonomy" id="237017"/>
    <lineage>
        <taxon>Bacteria</taxon>
        <taxon>Pseudomonadati</taxon>
        <taxon>Bacteroidota</taxon>
        <taxon>Cytophagia</taxon>
        <taxon>Cytophagales</taxon>
        <taxon>Cyclobacteriaceae</taxon>
        <taxon>Algoriphagus</taxon>
    </lineage>
</organism>
<protein>
    <recommendedName>
        <fullName evidence="1">Methyltransferase FkbM domain-containing protein</fullName>
    </recommendedName>
</protein>
<name>A0ABY1NY13_9BACT</name>
<dbReference type="SUPFAM" id="SSF53335">
    <property type="entry name" value="S-adenosyl-L-methionine-dependent methyltransferases"/>
    <property type="match status" value="1"/>
</dbReference>
<comment type="caution">
    <text evidence="2">The sequence shown here is derived from an EMBL/GenBank/DDBJ whole genome shotgun (WGS) entry which is preliminary data.</text>
</comment>
<dbReference type="RefSeq" id="WP_283412575.1">
    <property type="nucleotide sequence ID" value="NZ_FXUA01000003.1"/>
</dbReference>
<dbReference type="Proteomes" id="UP001157915">
    <property type="component" value="Unassembled WGS sequence"/>
</dbReference>
<sequence>MILKKYRVAIYYWRQKRFRKNLLKRILRYYHKVEMSSELNDVFSYVLENGLSIFPYDYPKKYFQLDTLVYFDLEYFPYVIHNGKKFFFIKNWSKSKVLNYYHGLLAEQDFDSPHLYCNESFKVEIGDTVVDIGVAEGSFSIDNVEVADKIIIFEKEKLWIEALERTFEPYSEKVEIINKFVGDIDSDSHIKLDSYNELYTKPLFIKIDVDGFERKVLDGMKILLSINPNVKVAICTYHKNYDFVDFELFFSSLGFSTSSSKGYMLYYYDKKIAKPFFRKGVLRASNEN</sequence>
<dbReference type="Gene3D" id="3.40.50.150">
    <property type="entry name" value="Vaccinia Virus protein VP39"/>
    <property type="match status" value="1"/>
</dbReference>
<evidence type="ECO:0000259" key="1">
    <source>
        <dbReference type="Pfam" id="PF05050"/>
    </source>
</evidence>
<evidence type="ECO:0000313" key="3">
    <source>
        <dbReference type="Proteomes" id="UP001157915"/>
    </source>
</evidence>